<evidence type="ECO:0000256" key="1">
    <source>
        <dbReference type="ARBA" id="ARBA00007378"/>
    </source>
</evidence>
<comment type="caution">
    <text evidence="2">The sequence shown here is derived from an EMBL/GenBank/DDBJ whole genome shotgun (WGS) entry which is preliminary data.</text>
</comment>
<dbReference type="Pfam" id="PF02566">
    <property type="entry name" value="OsmC"/>
    <property type="match status" value="1"/>
</dbReference>
<dbReference type="InterPro" id="IPR036102">
    <property type="entry name" value="OsmC/Ohrsf"/>
</dbReference>
<accession>A0ABS3G3A0</accession>
<evidence type="ECO:0000313" key="3">
    <source>
        <dbReference type="Proteomes" id="UP000664044"/>
    </source>
</evidence>
<organism evidence="2 3">
    <name type="scientific">Flagellimonas aurea</name>
    <dbReference type="NCBI Taxonomy" id="2915619"/>
    <lineage>
        <taxon>Bacteria</taxon>
        <taxon>Pseudomonadati</taxon>
        <taxon>Bacteroidota</taxon>
        <taxon>Flavobacteriia</taxon>
        <taxon>Flavobacteriales</taxon>
        <taxon>Flavobacteriaceae</taxon>
        <taxon>Flagellimonas</taxon>
    </lineage>
</organism>
<dbReference type="InterPro" id="IPR015946">
    <property type="entry name" value="KH_dom-like_a/b"/>
</dbReference>
<dbReference type="Gene3D" id="2.20.25.10">
    <property type="match status" value="1"/>
</dbReference>
<gene>
    <name evidence="2" type="ORF">J0656_07630</name>
</gene>
<keyword evidence="3" id="KW-1185">Reference proteome</keyword>
<sequence length="140" mass="14944">MKYLYTATVTTMGGRNGHVQSDNNVLDFEVRMPTGLGGANNEYTNPEQLFAAGYSACFGSALDLAISKSKVKTGTTSVTSKVSLGQTEEGGYKLAVEMLVNIPDVSLEKAQELADFAHQICPYSNATRGNIEVVIKASNN</sequence>
<dbReference type="SUPFAM" id="SSF82784">
    <property type="entry name" value="OsmC-like"/>
    <property type="match status" value="1"/>
</dbReference>
<evidence type="ECO:0000313" key="2">
    <source>
        <dbReference type="EMBL" id="MBO0353883.1"/>
    </source>
</evidence>
<name>A0ABS3G3A0_9FLAO</name>
<dbReference type="Gene3D" id="3.30.300.20">
    <property type="match status" value="1"/>
</dbReference>
<dbReference type="InterPro" id="IPR019953">
    <property type="entry name" value="OHR"/>
</dbReference>
<dbReference type="NCBIfam" id="TIGR03561">
    <property type="entry name" value="organ_hyd_perox"/>
    <property type="match status" value="1"/>
</dbReference>
<dbReference type="PANTHER" id="PTHR33797:SF2">
    <property type="entry name" value="ORGANIC HYDROPEROXIDE RESISTANCE PROTEIN-LIKE"/>
    <property type="match status" value="1"/>
</dbReference>
<reference evidence="2 3" key="1">
    <citation type="submission" date="2021-03" db="EMBL/GenBank/DDBJ databases">
        <title>Muricauda lutimaris sp. nov. and Muricauda ruestringensis sp. nov, two marine members of the Flavobacteriaceae isolated from deep sea sediments of Western Pacific.</title>
        <authorList>
            <person name="Zhao S."/>
            <person name="Liu R."/>
        </authorList>
    </citation>
    <scope>NUCLEOTIDE SEQUENCE [LARGE SCALE GENOMIC DNA]</scope>
    <source>
        <strain evidence="2 3">BC31-1-A7</strain>
    </source>
</reference>
<comment type="similarity">
    <text evidence="1">Belongs to the OsmC/Ohr family.</text>
</comment>
<dbReference type="EMBL" id="JAFLNL010000003">
    <property type="protein sequence ID" value="MBO0353883.1"/>
    <property type="molecule type" value="Genomic_DNA"/>
</dbReference>
<protein>
    <submittedName>
        <fullName evidence="2">Organic hydroperoxide resistance protein</fullName>
    </submittedName>
</protein>
<dbReference type="RefSeq" id="WP_207032671.1">
    <property type="nucleotide sequence ID" value="NZ_JAFLNL010000003.1"/>
</dbReference>
<dbReference type="Proteomes" id="UP000664044">
    <property type="component" value="Unassembled WGS sequence"/>
</dbReference>
<dbReference type="PANTHER" id="PTHR33797">
    <property type="entry name" value="ORGANIC HYDROPEROXIDE RESISTANCE PROTEIN-LIKE"/>
    <property type="match status" value="1"/>
</dbReference>
<proteinExistence type="inferred from homology"/>
<dbReference type="InterPro" id="IPR003718">
    <property type="entry name" value="OsmC/Ohr_fam"/>
</dbReference>